<comment type="similarity">
    <text evidence="6">Belongs to the ABC-4 integral membrane protein family.</text>
</comment>
<dbReference type="InterPro" id="IPR050250">
    <property type="entry name" value="Macrolide_Exporter_MacB"/>
</dbReference>
<feature type="domain" description="ABC transmembrane type-1" evidence="8">
    <location>
        <begin position="704"/>
        <end position="783"/>
    </location>
</feature>
<feature type="transmembrane region" description="Helical" evidence="7">
    <location>
        <begin position="750"/>
        <end position="772"/>
    </location>
</feature>
<dbReference type="OrthoDB" id="9780560at2"/>
<evidence type="ECO:0000313" key="9">
    <source>
        <dbReference type="EMBL" id="ACM05808.1"/>
    </source>
</evidence>
<protein>
    <submittedName>
        <fullName evidence="9">Putative permease domain protein</fullName>
    </submittedName>
</protein>
<dbReference type="KEGG" id="tro:trd_0221"/>
<dbReference type="STRING" id="309801.trd_0221"/>
<dbReference type="eggNOG" id="COG0577">
    <property type="taxonomic scope" value="Bacteria"/>
</dbReference>
<dbReference type="Pfam" id="PF12704">
    <property type="entry name" value="MacB_PCD"/>
    <property type="match status" value="2"/>
</dbReference>
<feature type="transmembrane region" description="Helical" evidence="7">
    <location>
        <begin position="253"/>
        <end position="280"/>
    </location>
</feature>
<dbReference type="GO" id="GO:0005886">
    <property type="term" value="C:plasma membrane"/>
    <property type="evidence" value="ECO:0007669"/>
    <property type="project" value="UniProtKB-SubCell"/>
</dbReference>
<accession>B9KXN4</accession>
<evidence type="ECO:0000256" key="2">
    <source>
        <dbReference type="ARBA" id="ARBA00022475"/>
    </source>
</evidence>
<dbReference type="PROSITE" id="PS50928">
    <property type="entry name" value="ABC_TM1"/>
    <property type="match status" value="1"/>
</dbReference>
<dbReference type="PANTHER" id="PTHR30572">
    <property type="entry name" value="MEMBRANE COMPONENT OF TRANSPORTER-RELATED"/>
    <property type="match status" value="1"/>
</dbReference>
<evidence type="ECO:0000256" key="4">
    <source>
        <dbReference type="ARBA" id="ARBA00022989"/>
    </source>
</evidence>
<evidence type="ECO:0000256" key="7">
    <source>
        <dbReference type="SAM" id="Phobius"/>
    </source>
</evidence>
<dbReference type="InterPro" id="IPR003838">
    <property type="entry name" value="ABC3_permease_C"/>
</dbReference>
<feature type="transmembrane region" description="Helical" evidence="7">
    <location>
        <begin position="648"/>
        <end position="677"/>
    </location>
</feature>
<dbReference type="GO" id="GO:0022857">
    <property type="term" value="F:transmembrane transporter activity"/>
    <property type="evidence" value="ECO:0007669"/>
    <property type="project" value="TreeGrafter"/>
</dbReference>
<evidence type="ECO:0000256" key="5">
    <source>
        <dbReference type="ARBA" id="ARBA00023136"/>
    </source>
</evidence>
<dbReference type="HOGENOM" id="CLU_012341_0_0_0"/>
<organism evidence="9 10">
    <name type="scientific">Thermomicrobium roseum (strain ATCC 27502 / DSM 5159 / P-2)</name>
    <dbReference type="NCBI Taxonomy" id="309801"/>
    <lineage>
        <taxon>Bacteria</taxon>
        <taxon>Pseudomonadati</taxon>
        <taxon>Thermomicrobiota</taxon>
        <taxon>Thermomicrobia</taxon>
        <taxon>Thermomicrobiales</taxon>
        <taxon>Thermomicrobiaceae</taxon>
        <taxon>Thermomicrobium</taxon>
    </lineage>
</organism>
<dbReference type="InterPro" id="IPR025857">
    <property type="entry name" value="MacB_PCD"/>
</dbReference>
<gene>
    <name evidence="9" type="ordered locus">trd_0221</name>
</gene>
<keyword evidence="10" id="KW-1185">Reference proteome</keyword>
<reference evidence="9 10" key="1">
    <citation type="journal article" date="2009" name="PLoS ONE">
        <title>Complete genome sequence of the aerobic CO-oxidizing thermophile Thermomicrobium roseum.</title>
        <authorList>
            <person name="Wu D."/>
            <person name="Raymond J."/>
            <person name="Wu M."/>
            <person name="Chatterji S."/>
            <person name="Ren Q."/>
            <person name="Graham J.E."/>
            <person name="Bryant D.A."/>
            <person name="Robb F."/>
            <person name="Colman A."/>
            <person name="Tallon L.J."/>
            <person name="Badger J.H."/>
            <person name="Madupu R."/>
            <person name="Ward N.L."/>
            <person name="Eisen J.A."/>
        </authorList>
    </citation>
    <scope>NUCLEOTIDE SEQUENCE [LARGE SCALE GENOMIC DNA]</scope>
    <source>
        <strain evidence="10">ATCC 27502 / DSM 5159 / P-2</strain>
    </source>
</reference>
<dbReference type="Proteomes" id="UP000000447">
    <property type="component" value="Chromosome"/>
</dbReference>
<comment type="subcellular location">
    <subcellularLocation>
        <location evidence="1">Cell membrane</location>
        <topology evidence="1">Multi-pass membrane protein</topology>
    </subcellularLocation>
</comment>
<name>B9KXN4_THERP</name>
<feature type="transmembrane region" description="Helical" evidence="7">
    <location>
        <begin position="423"/>
        <end position="441"/>
    </location>
</feature>
<evidence type="ECO:0000256" key="6">
    <source>
        <dbReference type="ARBA" id="ARBA00038076"/>
    </source>
</evidence>
<keyword evidence="2" id="KW-1003">Cell membrane</keyword>
<keyword evidence="5 7" id="KW-0472">Membrane</keyword>
<evidence type="ECO:0000313" key="10">
    <source>
        <dbReference type="Proteomes" id="UP000000447"/>
    </source>
</evidence>
<sequence>MPIALLAAFAMRSLRLRRIRATLAGASIALAVFAVVAIRSAGLALIEAQQRTYAATGQPDIVASVHGLTPGLVAALARRDGVLEAESRLIQSSRLTVDGRWRAVRLVGIERFDQLALDRPELVAGRWPERGEVVLDVTARHLLGIEIGTLVAFQANPGDPIHYARVSGFAWVPARPSATLLDQFTAYVPLRTLRQWTGSEAANTLLVRVDNPALAGRVASELQRFLAARQIPSSGWTVRDPDSFLGARELATLLLLLRAFAILGTLTALFIVANTTIGLVTEERPQLGTLRALGTTRSQLVSAYLAPHIVIGTAGSVVGLLAGTAGGYVLTAYLAGLAGLVLPPLRVAPSSVLLALGCGLGIAVAGALGPILHATRTPAAQLLRGDTRAPGDPPRWLTRSTGWLAQRSPILGMSTRDPFRRPLRAALTVLVTAVALAALLASQIVDHSLRAGIAALYDRYRADAWLLTNPPVPPTYAHRLANSPPVRAAEPWVLTSGAIGSVRTDVWGLPAKTSVYQPVMLAGQWLDDAPAAYPPRAVITGNLARRLDAQVGDVLPLDLGRQRLPIQVSGIVDDESTYLGATAIGKVFLDHQILTRLLGRDDRAALYALRFWDTVRPSDSLTTVEQYARTLRPLTLLMAEDRAATERVLAVLTILARIVVLVITIATVFGITNALLLDLTERRREFGILRTLGTERATLVLLLAGQTLVIVVFGALLAVPVGFLLAVNILALVSRQLFAIPLALPSTVVLVLIAAVALTTALAVLIPALLAVRLRPVEVLRYE</sequence>
<evidence type="ECO:0000256" key="3">
    <source>
        <dbReference type="ARBA" id="ARBA00022692"/>
    </source>
</evidence>
<keyword evidence="3 7" id="KW-0812">Transmembrane</keyword>
<feature type="transmembrane region" description="Helical" evidence="7">
    <location>
        <begin position="352"/>
        <end position="372"/>
    </location>
</feature>
<dbReference type="EMBL" id="CP001275">
    <property type="protein sequence ID" value="ACM05808.1"/>
    <property type="molecule type" value="Genomic_DNA"/>
</dbReference>
<proteinExistence type="inferred from homology"/>
<dbReference type="Pfam" id="PF02687">
    <property type="entry name" value="FtsX"/>
    <property type="match status" value="2"/>
</dbReference>
<evidence type="ECO:0000256" key="1">
    <source>
        <dbReference type="ARBA" id="ARBA00004651"/>
    </source>
</evidence>
<keyword evidence="4 7" id="KW-1133">Transmembrane helix</keyword>
<dbReference type="AlphaFoldDB" id="B9KXN4"/>
<dbReference type="PANTHER" id="PTHR30572:SF4">
    <property type="entry name" value="ABC TRANSPORTER PERMEASE YTRF"/>
    <property type="match status" value="1"/>
</dbReference>
<dbReference type="InterPro" id="IPR000515">
    <property type="entry name" value="MetI-like"/>
</dbReference>
<evidence type="ECO:0000259" key="8">
    <source>
        <dbReference type="PROSITE" id="PS50928"/>
    </source>
</evidence>
<dbReference type="RefSeq" id="WP_012641634.1">
    <property type="nucleotide sequence ID" value="NC_011959.1"/>
</dbReference>